<comment type="caution">
    <text evidence="3">The sequence shown here is derived from an EMBL/GenBank/DDBJ whole genome shotgun (WGS) entry which is preliminary data.</text>
</comment>
<reference evidence="3 4" key="1">
    <citation type="submission" date="2022-05" db="EMBL/GenBank/DDBJ databases">
        <authorList>
            <consortium name="Genoscope - CEA"/>
            <person name="William W."/>
        </authorList>
    </citation>
    <scope>NUCLEOTIDE SEQUENCE [LARGE SCALE GENOMIC DNA]</scope>
</reference>
<gene>
    <name evidence="3" type="ORF">PEVE_00028836</name>
</gene>
<dbReference type="Pfam" id="PF25815">
    <property type="entry name" value="CTHRC1_C"/>
    <property type="match status" value="1"/>
</dbReference>
<protein>
    <recommendedName>
        <fullName evidence="2">CTHRC1 C-terminal domain-containing protein</fullName>
    </recommendedName>
</protein>
<feature type="region of interest" description="Disordered" evidence="1">
    <location>
        <begin position="1"/>
        <end position="56"/>
    </location>
</feature>
<dbReference type="InterPro" id="IPR008160">
    <property type="entry name" value="Collagen"/>
</dbReference>
<dbReference type="Pfam" id="PF01391">
    <property type="entry name" value="Collagen"/>
    <property type="match status" value="1"/>
</dbReference>
<dbReference type="EMBL" id="CALNXI010000400">
    <property type="protein sequence ID" value="CAH3026326.1"/>
    <property type="molecule type" value="Genomic_DNA"/>
</dbReference>
<evidence type="ECO:0000259" key="2">
    <source>
        <dbReference type="Pfam" id="PF25815"/>
    </source>
</evidence>
<feature type="domain" description="CTHRC1 C-terminal" evidence="2">
    <location>
        <begin position="56"/>
        <end position="185"/>
    </location>
</feature>
<dbReference type="Proteomes" id="UP001159427">
    <property type="component" value="Unassembled WGS sequence"/>
</dbReference>
<evidence type="ECO:0000256" key="1">
    <source>
        <dbReference type="SAM" id="MobiDB-lite"/>
    </source>
</evidence>
<organism evidence="3 4">
    <name type="scientific">Porites evermanni</name>
    <dbReference type="NCBI Taxonomy" id="104178"/>
    <lineage>
        <taxon>Eukaryota</taxon>
        <taxon>Metazoa</taxon>
        <taxon>Cnidaria</taxon>
        <taxon>Anthozoa</taxon>
        <taxon>Hexacorallia</taxon>
        <taxon>Scleractinia</taxon>
        <taxon>Fungiina</taxon>
        <taxon>Poritidae</taxon>
        <taxon>Porites</taxon>
    </lineage>
</organism>
<dbReference type="InterPro" id="IPR057873">
    <property type="entry name" value="CTHRC1_C"/>
</dbReference>
<accession>A0ABN8M9L4</accession>
<proteinExistence type="predicted"/>
<name>A0ABN8M9L4_9CNID</name>
<evidence type="ECO:0000313" key="3">
    <source>
        <dbReference type="EMBL" id="CAH3026326.1"/>
    </source>
</evidence>
<keyword evidence="4" id="KW-1185">Reference proteome</keyword>
<sequence length="193" mass="20917">MHGKHGSPGVPGRDGRDGRDGAKGSSGPKGEKGAKGEPGTQGPTDQKGLTGQMPPKNWKECVWKNVNDGQDSGLIKECVFTKNFSDTSVHVYWTGALRIYGCNACCKRWYFTFNGAECSGPLPIDGVVYMRTGGNKDLHRVRHIEGHCNNILNGKVRVGFWIGNCPGYGNADGYTGWQSVSRIFVEEVPKAQA</sequence>
<feature type="compositionally biased region" description="Basic and acidic residues" evidence="1">
    <location>
        <begin position="13"/>
        <end position="22"/>
    </location>
</feature>
<evidence type="ECO:0000313" key="4">
    <source>
        <dbReference type="Proteomes" id="UP001159427"/>
    </source>
</evidence>